<dbReference type="EMBL" id="JNAD02000015">
    <property type="protein sequence ID" value="RKM91924.1"/>
    <property type="molecule type" value="Genomic_DNA"/>
</dbReference>
<dbReference type="SMART" id="SM00960">
    <property type="entry name" value="Robl_LC7"/>
    <property type="match status" value="1"/>
</dbReference>
<dbReference type="Proteomes" id="UP000028058">
    <property type="component" value="Unassembled WGS sequence"/>
</dbReference>
<evidence type="ECO:0000313" key="4">
    <source>
        <dbReference type="Proteomes" id="UP000028058"/>
    </source>
</evidence>
<dbReference type="Gene3D" id="3.30.450.30">
    <property type="entry name" value="Dynein light chain 2a, cytoplasmic"/>
    <property type="match status" value="1"/>
</dbReference>
<feature type="compositionally biased region" description="Basic residues" evidence="1">
    <location>
        <begin position="1"/>
        <end position="15"/>
    </location>
</feature>
<organism evidence="3 4">
    <name type="scientific">Streptomyces xinghaiensis</name>
    <dbReference type="NCBI Taxonomy" id="1038928"/>
    <lineage>
        <taxon>Bacteria</taxon>
        <taxon>Bacillati</taxon>
        <taxon>Actinomycetota</taxon>
        <taxon>Actinomycetes</taxon>
        <taxon>Kitasatosporales</taxon>
        <taxon>Streptomycetaceae</taxon>
        <taxon>Streptomyces</taxon>
    </lineage>
</organism>
<protein>
    <submittedName>
        <fullName evidence="3">Roadblock/LC7 domain-containing protein</fullName>
    </submittedName>
</protein>
<evidence type="ECO:0000259" key="2">
    <source>
        <dbReference type="SMART" id="SM00960"/>
    </source>
</evidence>
<reference evidence="3 4" key="1">
    <citation type="journal article" date="2014" name="Genome Announc.">
        <title>Draft Genome Sequence of Streptomyces fradiae ATCC 19609, a Strain Highly Sensitive to Antibiotics.</title>
        <authorList>
            <person name="Bekker O.B."/>
            <person name="Klimina K.M."/>
            <person name="Vatlin A.A."/>
            <person name="Zakharevich N.V."/>
            <person name="Kasianov A.S."/>
            <person name="Danilenko V.N."/>
        </authorList>
    </citation>
    <scope>NUCLEOTIDE SEQUENCE [LARGE SCALE GENOMIC DNA]</scope>
    <source>
        <strain evidence="3 4">ATCC 19609</strain>
    </source>
</reference>
<dbReference type="InterPro" id="IPR004942">
    <property type="entry name" value="Roadblock/LAMTOR2_dom"/>
</dbReference>
<dbReference type="SUPFAM" id="SSF103196">
    <property type="entry name" value="Roadblock/LC7 domain"/>
    <property type="match status" value="1"/>
</dbReference>
<gene>
    <name evidence="3" type="ORF">SFRA_026090</name>
</gene>
<feature type="domain" description="Roadblock/LAMTOR2" evidence="2">
    <location>
        <begin position="32"/>
        <end position="123"/>
    </location>
</feature>
<dbReference type="PANTHER" id="PTHR36222:SF1">
    <property type="entry name" value="SERINE PROTEASE INHIBITOR RV3364C"/>
    <property type="match status" value="1"/>
</dbReference>
<dbReference type="AlphaFoldDB" id="A0A3R7LK90"/>
<dbReference type="Pfam" id="PF03259">
    <property type="entry name" value="Robl_LC7"/>
    <property type="match status" value="1"/>
</dbReference>
<dbReference type="PANTHER" id="PTHR36222">
    <property type="entry name" value="SERINE PROTEASE INHIBITOR RV3364C"/>
    <property type="match status" value="1"/>
</dbReference>
<name>A0A3R7LK90_9ACTN</name>
<evidence type="ECO:0000313" key="3">
    <source>
        <dbReference type="EMBL" id="RKM91924.1"/>
    </source>
</evidence>
<proteinExistence type="predicted"/>
<sequence>MVERHQRRPHAHPRGRTPPVNPPSDHAAENIRWTLDDLLKLPGVRHALVLTSDGLVRTHSDSLHRDAADRMAAATSSYQAAARTMAEFCDEPQGSWQQGVTEFDGGFVFLIAAGTNGFLAVATDKSVEMHVVTARMHHTAGQLGTAMSSAQRPDAGLRP</sequence>
<comment type="caution">
    <text evidence="3">The sequence shown here is derived from an EMBL/GenBank/DDBJ whole genome shotgun (WGS) entry which is preliminary data.</text>
</comment>
<keyword evidence="4" id="KW-1185">Reference proteome</keyword>
<evidence type="ECO:0000256" key="1">
    <source>
        <dbReference type="SAM" id="MobiDB-lite"/>
    </source>
</evidence>
<dbReference type="InterPro" id="IPR053141">
    <property type="entry name" value="Mycobact_SerProt_Inhib_Rv3364c"/>
</dbReference>
<feature type="region of interest" description="Disordered" evidence="1">
    <location>
        <begin position="1"/>
        <end position="27"/>
    </location>
</feature>
<accession>A0A3R7LK90</accession>